<dbReference type="PANTHER" id="PTHR43163">
    <property type="entry name" value="DIPEPTIDE TRANSPORT SYSTEM PERMEASE PROTEIN DPPB-RELATED"/>
    <property type="match status" value="1"/>
</dbReference>
<evidence type="ECO:0000256" key="2">
    <source>
        <dbReference type="ARBA" id="ARBA00022448"/>
    </source>
</evidence>
<protein>
    <recommendedName>
        <fullName evidence="12">Nickel import system permease protein NikB</fullName>
    </recommendedName>
</protein>
<dbReference type="InterPro" id="IPR035906">
    <property type="entry name" value="MetI-like_sf"/>
</dbReference>
<evidence type="ECO:0000313" key="16">
    <source>
        <dbReference type="Proteomes" id="UP000001572"/>
    </source>
</evidence>
<evidence type="ECO:0000256" key="10">
    <source>
        <dbReference type="ARBA" id="ARBA00024202"/>
    </source>
</evidence>
<evidence type="ECO:0000256" key="11">
    <source>
        <dbReference type="ARBA" id="ARBA00038669"/>
    </source>
</evidence>
<dbReference type="InterPro" id="IPR000515">
    <property type="entry name" value="MetI-like"/>
</dbReference>
<name>A6TPQ0_ALKMQ</name>
<dbReference type="HOGENOM" id="CLU_036879_0_2_9"/>
<evidence type="ECO:0000256" key="12">
    <source>
        <dbReference type="ARBA" id="ARBA00044774"/>
    </source>
</evidence>
<dbReference type="RefSeq" id="WP_012063148.1">
    <property type="nucleotide sequence ID" value="NC_009633.1"/>
</dbReference>
<dbReference type="Pfam" id="PF00528">
    <property type="entry name" value="BPD_transp_1"/>
    <property type="match status" value="1"/>
</dbReference>
<dbReference type="InterPro" id="IPR050045">
    <property type="entry name" value="Opp2B"/>
</dbReference>
<keyword evidence="8" id="KW-0921">Nickel transport</keyword>
<evidence type="ECO:0000259" key="14">
    <source>
        <dbReference type="PROSITE" id="PS50928"/>
    </source>
</evidence>
<keyword evidence="2 13" id="KW-0813">Transport</keyword>
<accession>A6TPQ0</accession>
<keyword evidence="5 13" id="KW-0812">Transmembrane</keyword>
<dbReference type="Proteomes" id="UP000001572">
    <property type="component" value="Chromosome"/>
</dbReference>
<evidence type="ECO:0000256" key="8">
    <source>
        <dbReference type="ARBA" id="ARBA00023112"/>
    </source>
</evidence>
<feature type="transmembrane region" description="Helical" evidence="13">
    <location>
        <begin position="281"/>
        <end position="303"/>
    </location>
</feature>
<keyword evidence="3" id="KW-1003">Cell membrane</keyword>
<evidence type="ECO:0000256" key="7">
    <source>
        <dbReference type="ARBA" id="ARBA00023065"/>
    </source>
</evidence>
<dbReference type="GO" id="GO:0015099">
    <property type="term" value="F:nickel cation transmembrane transporter activity"/>
    <property type="evidence" value="ECO:0007669"/>
    <property type="project" value="InterPro"/>
</dbReference>
<evidence type="ECO:0000256" key="13">
    <source>
        <dbReference type="RuleBase" id="RU363032"/>
    </source>
</evidence>
<dbReference type="STRING" id="293826.Amet_2005"/>
<evidence type="ECO:0000256" key="1">
    <source>
        <dbReference type="ARBA" id="ARBA00004651"/>
    </source>
</evidence>
<evidence type="ECO:0000256" key="6">
    <source>
        <dbReference type="ARBA" id="ARBA00022989"/>
    </source>
</evidence>
<keyword evidence="9 13" id="KW-0472">Membrane</keyword>
<dbReference type="GO" id="GO:0005886">
    <property type="term" value="C:plasma membrane"/>
    <property type="evidence" value="ECO:0007669"/>
    <property type="project" value="UniProtKB-SubCell"/>
</dbReference>
<feature type="transmembrane region" description="Helical" evidence="13">
    <location>
        <begin position="138"/>
        <end position="162"/>
    </location>
</feature>
<evidence type="ECO:0000256" key="4">
    <source>
        <dbReference type="ARBA" id="ARBA00022596"/>
    </source>
</evidence>
<evidence type="ECO:0000313" key="15">
    <source>
        <dbReference type="EMBL" id="ABR48168.1"/>
    </source>
</evidence>
<evidence type="ECO:0000256" key="9">
    <source>
        <dbReference type="ARBA" id="ARBA00023136"/>
    </source>
</evidence>
<dbReference type="SUPFAM" id="SSF161098">
    <property type="entry name" value="MetI-like"/>
    <property type="match status" value="1"/>
</dbReference>
<comment type="similarity">
    <text evidence="10">Belongs to the binding-protein-dependent transport system permease family. OppBC subfamily.</text>
</comment>
<feature type="transmembrane region" description="Helical" evidence="13">
    <location>
        <begin position="105"/>
        <end position="126"/>
    </location>
</feature>
<comment type="subunit">
    <text evidence="11">The complex is composed of two ATP-binding proteins (NikD and NikE), two transmembrane proteins (NikB and NikC) and a solute-binding protein (NikA).</text>
</comment>
<dbReference type="KEGG" id="amt:Amet_2005"/>
<gene>
    <name evidence="15" type="ordered locus">Amet_2005</name>
</gene>
<dbReference type="Gene3D" id="1.10.3720.10">
    <property type="entry name" value="MetI-like"/>
    <property type="match status" value="1"/>
</dbReference>
<dbReference type="eggNOG" id="COG0601">
    <property type="taxonomic scope" value="Bacteria"/>
</dbReference>
<evidence type="ECO:0000256" key="3">
    <source>
        <dbReference type="ARBA" id="ARBA00022475"/>
    </source>
</evidence>
<keyword evidence="4" id="KW-0533">Nickel</keyword>
<feature type="transmembrane region" description="Helical" evidence="13">
    <location>
        <begin position="231"/>
        <end position="253"/>
    </location>
</feature>
<dbReference type="EMBL" id="CP000724">
    <property type="protein sequence ID" value="ABR48168.1"/>
    <property type="molecule type" value="Genomic_DNA"/>
</dbReference>
<dbReference type="NCBIfam" id="NF045470">
    <property type="entry name" value="Opp2B"/>
    <property type="match status" value="1"/>
</dbReference>
<dbReference type="AlphaFoldDB" id="A6TPQ0"/>
<proteinExistence type="inferred from homology"/>
<keyword evidence="7" id="KW-0406">Ion transport</keyword>
<evidence type="ECO:0000256" key="5">
    <source>
        <dbReference type="ARBA" id="ARBA00022692"/>
    </source>
</evidence>
<dbReference type="Pfam" id="PF19300">
    <property type="entry name" value="BPD_transp_1_N"/>
    <property type="match status" value="1"/>
</dbReference>
<dbReference type="PROSITE" id="PS50928">
    <property type="entry name" value="ABC_TM1"/>
    <property type="match status" value="1"/>
</dbReference>
<dbReference type="PANTHER" id="PTHR43163:SF6">
    <property type="entry name" value="DIPEPTIDE TRANSPORT SYSTEM PERMEASE PROTEIN DPPB-RELATED"/>
    <property type="match status" value="1"/>
</dbReference>
<dbReference type="InterPro" id="IPR045621">
    <property type="entry name" value="BPD_transp_1_N"/>
</dbReference>
<reference evidence="16" key="1">
    <citation type="journal article" date="2016" name="Genome Announc.">
        <title>Complete genome sequence of Alkaliphilus metalliredigens strain QYMF, an alkaliphilic and metal-reducing bacterium isolated from borax-contaminated leachate ponds.</title>
        <authorList>
            <person name="Hwang C."/>
            <person name="Copeland A."/>
            <person name="Lucas S."/>
            <person name="Lapidus A."/>
            <person name="Barry K."/>
            <person name="Detter J.C."/>
            <person name="Glavina Del Rio T."/>
            <person name="Hammon N."/>
            <person name="Israni S."/>
            <person name="Dalin E."/>
            <person name="Tice H."/>
            <person name="Pitluck S."/>
            <person name="Chertkov O."/>
            <person name="Brettin T."/>
            <person name="Bruce D."/>
            <person name="Han C."/>
            <person name="Schmutz J."/>
            <person name="Larimer F."/>
            <person name="Land M.L."/>
            <person name="Hauser L."/>
            <person name="Kyrpides N."/>
            <person name="Mikhailova N."/>
            <person name="Ye Q."/>
            <person name="Zhou J."/>
            <person name="Richardson P."/>
            <person name="Fields M.W."/>
        </authorList>
    </citation>
    <scope>NUCLEOTIDE SEQUENCE [LARGE SCALE GENOMIC DNA]</scope>
    <source>
        <strain evidence="16">QYMF</strain>
    </source>
</reference>
<organism evidence="15 16">
    <name type="scientific">Alkaliphilus metalliredigens (strain QYMF)</name>
    <dbReference type="NCBI Taxonomy" id="293826"/>
    <lineage>
        <taxon>Bacteria</taxon>
        <taxon>Bacillati</taxon>
        <taxon>Bacillota</taxon>
        <taxon>Clostridia</taxon>
        <taxon>Peptostreptococcales</taxon>
        <taxon>Natronincolaceae</taxon>
        <taxon>Alkaliphilus</taxon>
    </lineage>
</organism>
<keyword evidence="6 13" id="KW-1133">Transmembrane helix</keyword>
<sequence length="318" mass="35183">MVVQYTFKRIVHMVVILLGVTFLTFALTSMSPSDAAEMTLSRQGVAPTAELLEATREKMGLHDPFIIQYVNWLKGVLQGDFGTSFQHGDTVFAQMSRRIPQTIKLTLLSTGVMIIFALPLGILSAIYKNKPIDYIIRFTSFIGIAMPNFWLGLILMLVFGVMKQWLPVMSDGSLKSSILPVATLAIPMICRYARQIRVAILEEMSSEYVIGARARGVKELDIILKNVLPNCVLPVITLLGLSIGGLLGGTAIIESIFSWPGVGRMAIDAITVRDYPVIQAYVIWMTIIYVFINLGVDLLNTLLDPHKSTGGRKKYAEL</sequence>
<feature type="domain" description="ABC transmembrane type-1" evidence="14">
    <location>
        <begin position="99"/>
        <end position="300"/>
    </location>
</feature>
<keyword evidence="16" id="KW-1185">Reference proteome</keyword>
<comment type="subcellular location">
    <subcellularLocation>
        <location evidence="1 13">Cell membrane</location>
        <topology evidence="1 13">Multi-pass membrane protein</topology>
    </subcellularLocation>
</comment>
<dbReference type="CDD" id="cd06261">
    <property type="entry name" value="TM_PBP2"/>
    <property type="match status" value="1"/>
</dbReference>